<dbReference type="HOGENOM" id="CLU_656032_0_0_1"/>
<dbReference type="Proteomes" id="UP000015102">
    <property type="component" value="Unassembled WGS sequence"/>
</dbReference>
<evidence type="ECO:0000256" key="3">
    <source>
        <dbReference type="ARBA" id="ARBA00022737"/>
    </source>
</evidence>
<dbReference type="Pfam" id="PF12341">
    <property type="entry name" value="Mcl1_mid"/>
    <property type="match status" value="1"/>
</dbReference>
<dbReference type="EMBL" id="CAQQ02374560">
    <property type="status" value="NOT_ANNOTATED_CDS"/>
    <property type="molecule type" value="Genomic_DNA"/>
</dbReference>
<dbReference type="InterPro" id="IPR048591">
    <property type="entry name" value="WDHD1/CFT4_hel"/>
</dbReference>
<evidence type="ECO:0000259" key="7">
    <source>
        <dbReference type="Pfam" id="PF20946"/>
    </source>
</evidence>
<dbReference type="PANTHER" id="PTHR19932:SF10">
    <property type="entry name" value="WD REPEAT AND HMG-BOX DNA-BINDING PROTEIN 1"/>
    <property type="match status" value="1"/>
</dbReference>
<evidence type="ECO:0000259" key="6">
    <source>
        <dbReference type="Pfam" id="PF12341"/>
    </source>
</evidence>
<dbReference type="STRING" id="36166.T1GXD4"/>
<evidence type="ECO:0000256" key="1">
    <source>
        <dbReference type="ARBA" id="ARBA00004123"/>
    </source>
</evidence>
<dbReference type="GO" id="GO:0043596">
    <property type="term" value="C:nuclear replication fork"/>
    <property type="evidence" value="ECO:0007669"/>
    <property type="project" value="TreeGrafter"/>
</dbReference>
<feature type="domain" description="WDHD1/CFT4 second beta-propeller" evidence="6">
    <location>
        <begin position="9"/>
        <end position="213"/>
    </location>
</feature>
<dbReference type="OMA" id="WERQSER"/>
<dbReference type="InterPro" id="IPR022100">
    <property type="entry name" value="WDHD1/CFT4_beta-prop_2nd"/>
</dbReference>
<evidence type="ECO:0000313" key="9">
    <source>
        <dbReference type="Proteomes" id="UP000015102"/>
    </source>
</evidence>
<dbReference type="InterPro" id="IPR036910">
    <property type="entry name" value="HMG_box_dom_sf"/>
</dbReference>
<evidence type="ECO:0000256" key="2">
    <source>
        <dbReference type="ARBA" id="ARBA00022574"/>
    </source>
</evidence>
<keyword evidence="4" id="KW-0539">Nucleus</keyword>
<proteinExistence type="predicted"/>
<organism evidence="8 9">
    <name type="scientific">Megaselia scalaris</name>
    <name type="common">Humpbacked fly</name>
    <name type="synonym">Phora scalaris</name>
    <dbReference type="NCBI Taxonomy" id="36166"/>
    <lineage>
        <taxon>Eukaryota</taxon>
        <taxon>Metazoa</taxon>
        <taxon>Ecdysozoa</taxon>
        <taxon>Arthropoda</taxon>
        <taxon>Hexapoda</taxon>
        <taxon>Insecta</taxon>
        <taxon>Pterygota</taxon>
        <taxon>Neoptera</taxon>
        <taxon>Endopterygota</taxon>
        <taxon>Diptera</taxon>
        <taxon>Brachycera</taxon>
        <taxon>Muscomorpha</taxon>
        <taxon>Platypezoidea</taxon>
        <taxon>Phoridae</taxon>
        <taxon>Megaseliini</taxon>
        <taxon>Megaselia</taxon>
    </lineage>
</organism>
<sequence>MFYLGENATKIVCILLTSTLGNKEWNISLPDCEGVVALTATTKYIAVGTDNRFVRFYSVMGTQREVISVPGPIICMAGHKDKVMIAYHSAPANEDQHISIMFVQIFGLNIKCREARLPLPPGRTMSWMGYSTDCGTPVFYDNMGLLQMYSMKGNCWYPMCDTSKHSQSVANNYFIVDVCEKQQIAHAILCRATRYPMTHPRPMVTELPLQMPLFDMTLKDNSEKNIKESAIKLFAMDCRAEKEAKARELVEMIGNPSILELAIKYAGKLGRIHFADRLAEMMPVLQDKESEREKEMQEMEKDAFQILQNTSSLLLMQGCNTPKSDSVKIAPKPMVLSNQKRNPFKRSQNASPQVGSSSPNPFSHLMDKVIEMKPSQDSQEDVIPDSQNIENIIPKRTFVSWFQENKEALQAKHPNASAQELTKLGMTEFRGLSATEKTTKRKLDSDTAGNNMKQAKIDFGQK</sequence>
<dbReference type="PANTHER" id="PTHR19932">
    <property type="entry name" value="WD REPEAT AND HMG-BOX DNA BINDING PROTEIN"/>
    <property type="match status" value="1"/>
</dbReference>
<keyword evidence="2" id="KW-0853">WD repeat</keyword>
<dbReference type="GO" id="GO:0000278">
    <property type="term" value="P:mitotic cell cycle"/>
    <property type="evidence" value="ECO:0007669"/>
    <property type="project" value="TreeGrafter"/>
</dbReference>
<evidence type="ECO:0000256" key="5">
    <source>
        <dbReference type="SAM" id="MobiDB-lite"/>
    </source>
</evidence>
<evidence type="ECO:0000256" key="4">
    <source>
        <dbReference type="ARBA" id="ARBA00023242"/>
    </source>
</evidence>
<protein>
    <submittedName>
        <fullName evidence="8">Uncharacterized protein</fullName>
    </submittedName>
</protein>
<name>T1GXD4_MEGSC</name>
<dbReference type="GO" id="GO:0003682">
    <property type="term" value="F:chromatin binding"/>
    <property type="evidence" value="ECO:0007669"/>
    <property type="project" value="TreeGrafter"/>
</dbReference>
<feature type="region of interest" description="Disordered" evidence="5">
    <location>
        <begin position="334"/>
        <end position="361"/>
    </location>
</feature>
<keyword evidence="9" id="KW-1185">Reference proteome</keyword>
<feature type="region of interest" description="Disordered" evidence="5">
    <location>
        <begin position="436"/>
        <end position="462"/>
    </location>
</feature>
<dbReference type="GO" id="GO:0006281">
    <property type="term" value="P:DNA repair"/>
    <property type="evidence" value="ECO:0007669"/>
    <property type="project" value="TreeGrafter"/>
</dbReference>
<dbReference type="AlphaFoldDB" id="T1GXD4"/>
<feature type="domain" description="WDHD1/CFT4 helical bundle" evidence="7">
    <location>
        <begin position="219"/>
        <end position="282"/>
    </location>
</feature>
<keyword evidence="3" id="KW-0677">Repeat</keyword>
<dbReference type="GO" id="GO:0006261">
    <property type="term" value="P:DNA-templated DNA replication"/>
    <property type="evidence" value="ECO:0007669"/>
    <property type="project" value="TreeGrafter"/>
</dbReference>
<dbReference type="EnsemblMetazoa" id="MESCA008481-RA">
    <property type="protein sequence ID" value="MESCA008481-PA"/>
    <property type="gene ID" value="MESCA008481"/>
</dbReference>
<dbReference type="Gene3D" id="1.10.30.10">
    <property type="entry name" value="High mobility group box domain"/>
    <property type="match status" value="1"/>
</dbReference>
<reference evidence="9" key="1">
    <citation type="submission" date="2013-02" db="EMBL/GenBank/DDBJ databases">
        <authorList>
            <person name="Hughes D."/>
        </authorList>
    </citation>
    <scope>NUCLEOTIDE SEQUENCE</scope>
    <source>
        <strain>Durham</strain>
        <strain evidence="9">NC isolate 2 -- Noor lab</strain>
    </source>
</reference>
<feature type="compositionally biased region" description="Polar residues" evidence="5">
    <location>
        <begin position="336"/>
        <end position="361"/>
    </location>
</feature>
<evidence type="ECO:0000313" key="8">
    <source>
        <dbReference type="EnsemblMetazoa" id="MESCA008481-PA"/>
    </source>
</evidence>
<dbReference type="Pfam" id="PF20946">
    <property type="entry name" value="Ctf4_C"/>
    <property type="match status" value="1"/>
</dbReference>
<reference evidence="8" key="2">
    <citation type="submission" date="2015-06" db="UniProtKB">
        <authorList>
            <consortium name="EnsemblMetazoa"/>
        </authorList>
    </citation>
    <scope>IDENTIFICATION</scope>
</reference>
<comment type="subcellular location">
    <subcellularLocation>
        <location evidence="1">Nucleus</location>
    </subcellularLocation>
</comment>
<accession>T1GXD4</accession>